<dbReference type="EMBL" id="GGEC01008048">
    <property type="protein sequence ID" value="MBW88531.1"/>
    <property type="molecule type" value="Transcribed_RNA"/>
</dbReference>
<protein>
    <submittedName>
        <fullName evidence="1">Uncharacterized protein</fullName>
    </submittedName>
</protein>
<dbReference type="AlphaFoldDB" id="A0A2P2J4W4"/>
<evidence type="ECO:0000313" key="1">
    <source>
        <dbReference type="EMBL" id="MBW88531.1"/>
    </source>
</evidence>
<sequence length="25" mass="2979">MLGTEPCALEYHSAWLRDQRSREDD</sequence>
<organism evidence="1">
    <name type="scientific">Rhizophora mucronata</name>
    <name type="common">Asiatic mangrove</name>
    <dbReference type="NCBI Taxonomy" id="61149"/>
    <lineage>
        <taxon>Eukaryota</taxon>
        <taxon>Viridiplantae</taxon>
        <taxon>Streptophyta</taxon>
        <taxon>Embryophyta</taxon>
        <taxon>Tracheophyta</taxon>
        <taxon>Spermatophyta</taxon>
        <taxon>Magnoliopsida</taxon>
        <taxon>eudicotyledons</taxon>
        <taxon>Gunneridae</taxon>
        <taxon>Pentapetalae</taxon>
        <taxon>rosids</taxon>
        <taxon>fabids</taxon>
        <taxon>Malpighiales</taxon>
        <taxon>Rhizophoraceae</taxon>
        <taxon>Rhizophora</taxon>
    </lineage>
</organism>
<accession>A0A2P2J4W4</accession>
<proteinExistence type="predicted"/>
<reference evidence="1" key="1">
    <citation type="submission" date="2018-02" db="EMBL/GenBank/DDBJ databases">
        <title>Rhizophora mucronata_Transcriptome.</title>
        <authorList>
            <person name="Meera S.P."/>
            <person name="Sreeshan A."/>
            <person name="Augustine A."/>
        </authorList>
    </citation>
    <scope>NUCLEOTIDE SEQUENCE</scope>
    <source>
        <tissue evidence="1">Leaf</tissue>
    </source>
</reference>
<name>A0A2P2J4W4_RHIMU</name>